<comment type="caution">
    <text evidence="7">The sequence shown here is derived from an EMBL/GenBank/DDBJ whole genome shotgun (WGS) entry which is preliminary data.</text>
</comment>
<dbReference type="InterPro" id="IPR051310">
    <property type="entry name" value="MCP_chemotaxis"/>
</dbReference>
<dbReference type="RefSeq" id="WP_273669177.1">
    <property type="nucleotide sequence ID" value="NZ_JAQQXR010000001.1"/>
</dbReference>
<dbReference type="CDD" id="cd11386">
    <property type="entry name" value="MCP_signal"/>
    <property type="match status" value="1"/>
</dbReference>
<feature type="domain" description="Methyl-accepting transducer" evidence="5">
    <location>
        <begin position="270"/>
        <end position="499"/>
    </location>
</feature>
<dbReference type="InterPro" id="IPR003660">
    <property type="entry name" value="HAMP_dom"/>
</dbReference>
<evidence type="ECO:0000256" key="4">
    <source>
        <dbReference type="SAM" id="Phobius"/>
    </source>
</evidence>
<dbReference type="InterPro" id="IPR004090">
    <property type="entry name" value="Chemotax_Me-accpt_rcpt"/>
</dbReference>
<evidence type="ECO:0000256" key="1">
    <source>
        <dbReference type="ARBA" id="ARBA00022481"/>
    </source>
</evidence>
<keyword evidence="4" id="KW-0472">Membrane</keyword>
<name>A0ABT5JUW9_9BURK</name>
<evidence type="ECO:0000256" key="3">
    <source>
        <dbReference type="PROSITE-ProRule" id="PRU00284"/>
    </source>
</evidence>
<evidence type="ECO:0000313" key="7">
    <source>
        <dbReference type="EMBL" id="MDC8756541.1"/>
    </source>
</evidence>
<dbReference type="Pfam" id="PF00672">
    <property type="entry name" value="HAMP"/>
    <property type="match status" value="1"/>
</dbReference>
<dbReference type="SUPFAM" id="SSF58104">
    <property type="entry name" value="Methyl-accepting chemotaxis protein (MCP) signaling domain"/>
    <property type="match status" value="1"/>
</dbReference>
<dbReference type="Pfam" id="PF12729">
    <property type="entry name" value="4HB_MCP_1"/>
    <property type="match status" value="1"/>
</dbReference>
<dbReference type="Pfam" id="PF00015">
    <property type="entry name" value="MCPsignal"/>
    <property type="match status" value="1"/>
</dbReference>
<accession>A0ABT5JUW9</accession>
<proteinExistence type="inferred from homology"/>
<feature type="transmembrane region" description="Helical" evidence="4">
    <location>
        <begin position="193"/>
        <end position="211"/>
    </location>
</feature>
<dbReference type="PANTHER" id="PTHR43531:SF14">
    <property type="entry name" value="METHYL-ACCEPTING CHEMOTAXIS PROTEIN I-RELATED"/>
    <property type="match status" value="1"/>
</dbReference>
<keyword evidence="3" id="KW-0807">Transducer</keyword>
<dbReference type="SMART" id="SM00304">
    <property type="entry name" value="HAMP"/>
    <property type="match status" value="1"/>
</dbReference>
<evidence type="ECO:0000259" key="6">
    <source>
        <dbReference type="PROSITE" id="PS50885"/>
    </source>
</evidence>
<dbReference type="Gene3D" id="1.10.287.950">
    <property type="entry name" value="Methyl-accepting chemotaxis protein"/>
    <property type="match status" value="1"/>
</dbReference>
<keyword evidence="8" id="KW-1185">Reference proteome</keyword>
<dbReference type="Proteomes" id="UP001221208">
    <property type="component" value="Unassembled WGS sequence"/>
</dbReference>
<comment type="similarity">
    <text evidence="2">Belongs to the methyl-accepting chemotaxis (MCP) protein family.</text>
</comment>
<protein>
    <submittedName>
        <fullName evidence="7">Methyl-accepting chemotaxis protein</fullName>
    </submittedName>
</protein>
<dbReference type="EMBL" id="JAQQXR010000001">
    <property type="protein sequence ID" value="MDC8756541.1"/>
    <property type="molecule type" value="Genomic_DNA"/>
</dbReference>
<sequence>MNFMNNISIGKRLAAGFAVILAFSMLITAIGVWRLSGVAAATREMMEVPLAKERMVADWYSKIDSGVRRTVAIARSSDTSLGPFFAEEARISSVVSGELQKKIEALISGPEETEVFKRIGEHRKTYIASRDTLSKLKGEGQVEQADQVFRTTFVPGAAAFQKAVQDLLLLQRSEIDKTAREIDRVATASRNQLLTLATLALAFGAVCAWLLTRGIVVPLRTAVEVARRVADGDLSADIEVSTSDETGQLLHALKDMNGSLLKIVTEVRTGTENIATSSTQIAAGNQDLSTRTEQQASSLEETASSMEELTSTVRNNADNARQANQLAASAAQVAVKGGAVVSQVVGTMESINGASKKIVDIISVIDGIAFQTNILALNAAVEAARAGEQGRGFAVVASEVRNLAQRSASAAKEIKTLIGDSVDQVNQGSRLVSEAGLTMQDIVSSVQRVSDIITEITAASTEQSVGIEEVHKAIGQMDQVTQQNAALVEEAAAAAESMQVQAESLAQVVSVFKLRGDAGVAAARGMASAARAPQRQQLRIANGG</sequence>
<dbReference type="CDD" id="cd19411">
    <property type="entry name" value="MCP2201-like_sensor"/>
    <property type="match status" value="1"/>
</dbReference>
<evidence type="ECO:0000313" key="8">
    <source>
        <dbReference type="Proteomes" id="UP001221208"/>
    </source>
</evidence>
<dbReference type="InterPro" id="IPR024478">
    <property type="entry name" value="HlyB_4HB_MCP"/>
</dbReference>
<dbReference type="PROSITE" id="PS50885">
    <property type="entry name" value="HAMP"/>
    <property type="match status" value="1"/>
</dbReference>
<organism evidence="7 8">
    <name type="scientific">Janthinobacterium fluminis</name>
    <dbReference type="NCBI Taxonomy" id="2987524"/>
    <lineage>
        <taxon>Bacteria</taxon>
        <taxon>Pseudomonadati</taxon>
        <taxon>Pseudomonadota</taxon>
        <taxon>Betaproteobacteria</taxon>
        <taxon>Burkholderiales</taxon>
        <taxon>Oxalobacteraceae</taxon>
        <taxon>Janthinobacterium</taxon>
    </lineage>
</organism>
<dbReference type="SMART" id="SM00283">
    <property type="entry name" value="MA"/>
    <property type="match status" value="1"/>
</dbReference>
<evidence type="ECO:0000259" key="5">
    <source>
        <dbReference type="PROSITE" id="PS50111"/>
    </source>
</evidence>
<dbReference type="PANTHER" id="PTHR43531">
    <property type="entry name" value="PROTEIN ICFG"/>
    <property type="match status" value="1"/>
</dbReference>
<keyword evidence="4" id="KW-1133">Transmembrane helix</keyword>
<dbReference type="InterPro" id="IPR047347">
    <property type="entry name" value="YvaQ-like_sensor"/>
</dbReference>
<gene>
    <name evidence="7" type="ORF">OIK44_02935</name>
</gene>
<dbReference type="CDD" id="cd06225">
    <property type="entry name" value="HAMP"/>
    <property type="match status" value="1"/>
</dbReference>
<feature type="domain" description="HAMP" evidence="6">
    <location>
        <begin position="213"/>
        <end position="265"/>
    </location>
</feature>
<reference evidence="7 8" key="1">
    <citation type="submission" date="2022-10" db="EMBL/GenBank/DDBJ databases">
        <title>Janthinobacterium sp. hw3 Genome sequencing.</title>
        <authorList>
            <person name="Park S."/>
        </authorList>
    </citation>
    <scope>NUCLEOTIDE SEQUENCE [LARGE SCALE GENOMIC DNA]</scope>
    <source>
        <strain evidence="8">hw3</strain>
    </source>
</reference>
<keyword evidence="4" id="KW-0812">Transmembrane</keyword>
<dbReference type="PROSITE" id="PS50111">
    <property type="entry name" value="CHEMOTAXIS_TRANSDUC_2"/>
    <property type="match status" value="1"/>
</dbReference>
<dbReference type="InterPro" id="IPR004089">
    <property type="entry name" value="MCPsignal_dom"/>
</dbReference>
<keyword evidence="1" id="KW-0488">Methylation</keyword>
<dbReference type="PRINTS" id="PR00260">
    <property type="entry name" value="CHEMTRNSDUCR"/>
</dbReference>
<evidence type="ECO:0000256" key="2">
    <source>
        <dbReference type="ARBA" id="ARBA00029447"/>
    </source>
</evidence>